<gene>
    <name evidence="1" type="ORF">N7E81_01540</name>
</gene>
<name>A0ABY6D7G9_9BACT</name>
<accession>A0ABY6D7G9</accession>
<dbReference type="Proteomes" id="UP001062165">
    <property type="component" value="Chromosome"/>
</dbReference>
<protein>
    <submittedName>
        <fullName evidence="1">Uncharacterized protein</fullName>
    </submittedName>
</protein>
<proteinExistence type="predicted"/>
<evidence type="ECO:0000313" key="1">
    <source>
        <dbReference type="EMBL" id="UXX79790.1"/>
    </source>
</evidence>
<organism evidence="1 2">
    <name type="scientific">Reichenbachiella carrageenanivorans</name>
    <dbReference type="NCBI Taxonomy" id="2979869"/>
    <lineage>
        <taxon>Bacteria</taxon>
        <taxon>Pseudomonadati</taxon>
        <taxon>Bacteroidota</taxon>
        <taxon>Cytophagia</taxon>
        <taxon>Cytophagales</taxon>
        <taxon>Reichenbachiellaceae</taxon>
        <taxon>Reichenbachiella</taxon>
    </lineage>
</organism>
<dbReference type="RefSeq" id="WP_263051521.1">
    <property type="nucleotide sequence ID" value="NZ_CP106735.1"/>
</dbReference>
<keyword evidence="2" id="KW-1185">Reference proteome</keyword>
<reference evidence="1" key="1">
    <citation type="submission" date="2022-10" db="EMBL/GenBank/DDBJ databases">
        <title>Comparative genomics and taxonomic characterization of three novel marine species of genus Reichenbachiella exhibiting antioxidant and polysaccharide degradation activities.</title>
        <authorList>
            <person name="Muhammad N."/>
            <person name="Lee Y.-J."/>
            <person name="Ko J."/>
            <person name="Kim S.-G."/>
        </authorList>
    </citation>
    <scope>NUCLEOTIDE SEQUENCE</scope>
    <source>
        <strain evidence="1">Wsw4-B4</strain>
    </source>
</reference>
<dbReference type="EMBL" id="CP106735">
    <property type="protein sequence ID" value="UXX79790.1"/>
    <property type="molecule type" value="Genomic_DNA"/>
</dbReference>
<evidence type="ECO:0000313" key="2">
    <source>
        <dbReference type="Proteomes" id="UP001062165"/>
    </source>
</evidence>
<sequence>MRLKVKDVSFTNDEEWLFKLGDGTNDYYILTESEYKKMGLNSPISRRELDSLDVGHSILCETQNVNNINVVTKIR</sequence>